<evidence type="ECO:0000256" key="2">
    <source>
        <dbReference type="SAM" id="SignalP"/>
    </source>
</evidence>
<dbReference type="AlphaFoldDB" id="A0A540VDP7"/>
<keyword evidence="2" id="KW-0732">Signal</keyword>
<reference evidence="3 4" key="1">
    <citation type="submission" date="2019-06" db="EMBL/GenBank/DDBJ databases">
        <title>Metagenome assembled Genome of Spiribacter salinus SL48-SHIP from the microbial mat of Salt Lake 48 (Novosibirsk region, Russia).</title>
        <authorList>
            <person name="Shipova A."/>
            <person name="Rozanov A.S."/>
            <person name="Bryanskaya A.V."/>
            <person name="Peltek S.E."/>
        </authorList>
    </citation>
    <scope>NUCLEOTIDE SEQUENCE [LARGE SCALE GENOMIC DNA]</scope>
    <source>
        <strain evidence="3">SL48-SHIP-2</strain>
    </source>
</reference>
<accession>A0A540VDP7</accession>
<feature type="non-terminal residue" evidence="3">
    <location>
        <position position="145"/>
    </location>
</feature>
<proteinExistence type="predicted"/>
<organism evidence="3 4">
    <name type="scientific">Spiribacter salinus</name>
    <dbReference type="NCBI Taxonomy" id="1335746"/>
    <lineage>
        <taxon>Bacteria</taxon>
        <taxon>Pseudomonadati</taxon>
        <taxon>Pseudomonadota</taxon>
        <taxon>Gammaproteobacteria</taxon>
        <taxon>Chromatiales</taxon>
        <taxon>Ectothiorhodospiraceae</taxon>
        <taxon>Spiribacter</taxon>
    </lineage>
</organism>
<sequence length="145" mass="15345">MKSENSASLCQGSASRTRLLALALSAILASGTAAADATAMDADDILARLEALEARQQELVRELAERDQRIRELEKAAGEEQTSNVRAHVEQQPETVAPAVAQTEPAVNSGPRTAPPVDLAPERDSYGVFQPGGQGFKLVDTPHGD</sequence>
<evidence type="ECO:0000256" key="1">
    <source>
        <dbReference type="SAM" id="MobiDB-lite"/>
    </source>
</evidence>
<dbReference type="EMBL" id="VIFK01000405">
    <property type="protein sequence ID" value="TQE94822.1"/>
    <property type="molecule type" value="Genomic_DNA"/>
</dbReference>
<evidence type="ECO:0000313" key="3">
    <source>
        <dbReference type="EMBL" id="TQE94822.1"/>
    </source>
</evidence>
<name>A0A540VDP7_9GAMM</name>
<gene>
    <name evidence="3" type="ORF">FKY71_17460</name>
</gene>
<evidence type="ECO:0000313" key="4">
    <source>
        <dbReference type="Proteomes" id="UP000315400"/>
    </source>
</evidence>
<feature type="signal peptide" evidence="2">
    <location>
        <begin position="1"/>
        <end position="35"/>
    </location>
</feature>
<feature type="region of interest" description="Disordered" evidence="1">
    <location>
        <begin position="75"/>
        <end position="145"/>
    </location>
</feature>
<dbReference type="Proteomes" id="UP000315400">
    <property type="component" value="Unassembled WGS sequence"/>
</dbReference>
<protein>
    <recommendedName>
        <fullName evidence="5">Porin</fullName>
    </recommendedName>
</protein>
<evidence type="ECO:0008006" key="5">
    <source>
        <dbReference type="Google" id="ProtNLM"/>
    </source>
</evidence>
<feature type="chain" id="PRO_5022026928" description="Porin" evidence="2">
    <location>
        <begin position="36"/>
        <end position="145"/>
    </location>
</feature>
<comment type="caution">
    <text evidence="3">The sequence shown here is derived from an EMBL/GenBank/DDBJ whole genome shotgun (WGS) entry which is preliminary data.</text>
</comment>